<dbReference type="PROSITE" id="PS50850">
    <property type="entry name" value="MFS"/>
    <property type="match status" value="2"/>
</dbReference>
<dbReference type="Gene3D" id="1.20.1250.20">
    <property type="entry name" value="MFS general substrate transporter like domains"/>
    <property type="match status" value="1"/>
</dbReference>
<organism evidence="3 4">
    <name type="scientific">Metallosphaera hakonensis JCM 8857 = DSM 7519</name>
    <dbReference type="NCBI Taxonomy" id="1293036"/>
    <lineage>
        <taxon>Archaea</taxon>
        <taxon>Thermoproteota</taxon>
        <taxon>Thermoprotei</taxon>
        <taxon>Sulfolobales</taxon>
        <taxon>Sulfolobaceae</taxon>
        <taxon>Metallosphaera</taxon>
    </lineage>
</organism>
<feature type="transmembrane region" description="Helical" evidence="1">
    <location>
        <begin position="308"/>
        <end position="329"/>
    </location>
</feature>
<reference evidence="4" key="3">
    <citation type="submission" date="2020-03" db="EMBL/GenBank/DDBJ databases">
        <title>Sequencing and Assembly of Multiple Reported Metal-Biooxidizing Members of the Extremely Thermoacidophilic Archaeal Family Sulfolobaceae.</title>
        <authorList>
            <person name="Counts J.A."/>
            <person name="Kelly R.M."/>
        </authorList>
    </citation>
    <scope>NUCLEOTIDE SEQUENCE [LARGE SCALE GENOMIC DNA]</scope>
    <source>
        <strain evidence="4">HO1-1</strain>
    </source>
</reference>
<feature type="transmembrane region" description="Helical" evidence="1">
    <location>
        <begin position="335"/>
        <end position="352"/>
    </location>
</feature>
<feature type="transmembrane region" description="Helical" evidence="1">
    <location>
        <begin position="265"/>
        <end position="288"/>
    </location>
</feature>
<dbReference type="PANTHER" id="PTHR23518:SF2">
    <property type="entry name" value="MAJOR FACILITATOR SUPERFAMILY TRANSPORTER"/>
    <property type="match status" value="1"/>
</dbReference>
<dbReference type="InterPro" id="IPR020846">
    <property type="entry name" value="MFS_dom"/>
</dbReference>
<dbReference type="SUPFAM" id="SSF103473">
    <property type="entry name" value="MFS general substrate transporter"/>
    <property type="match status" value="1"/>
</dbReference>
<dbReference type="EMBL" id="CP029287">
    <property type="protein sequence ID" value="AWR99005.1"/>
    <property type="molecule type" value="Genomic_DNA"/>
</dbReference>
<feature type="transmembrane region" description="Helical" evidence="1">
    <location>
        <begin position="128"/>
        <end position="152"/>
    </location>
</feature>
<feature type="transmembrane region" description="Helical" evidence="1">
    <location>
        <begin position="7"/>
        <end position="30"/>
    </location>
</feature>
<dbReference type="OrthoDB" id="9393at2157"/>
<feature type="domain" description="Major facilitator superfamily (MFS) profile" evidence="2">
    <location>
        <begin position="230"/>
        <end position="412"/>
    </location>
</feature>
<name>A0A2U9ISL4_9CREN</name>
<keyword evidence="1" id="KW-1133">Transmembrane helix</keyword>
<gene>
    <name evidence="3" type="ORF">DFR87_04085</name>
</gene>
<dbReference type="RefSeq" id="WP_110368958.1">
    <property type="nucleotide sequence ID" value="NZ_CP029287.2"/>
</dbReference>
<dbReference type="GO" id="GO:0022857">
    <property type="term" value="F:transmembrane transporter activity"/>
    <property type="evidence" value="ECO:0007669"/>
    <property type="project" value="InterPro"/>
</dbReference>
<keyword evidence="1" id="KW-0812">Transmembrane</keyword>
<proteinExistence type="predicted"/>
<feature type="transmembrane region" description="Helical" evidence="1">
    <location>
        <begin position="361"/>
        <end position="382"/>
    </location>
</feature>
<evidence type="ECO:0000313" key="3">
    <source>
        <dbReference type="EMBL" id="AWR99005.1"/>
    </source>
</evidence>
<dbReference type="Pfam" id="PF07690">
    <property type="entry name" value="MFS_1"/>
    <property type="match status" value="2"/>
</dbReference>
<keyword evidence="4" id="KW-1185">Reference proteome</keyword>
<dbReference type="STRING" id="1293036.GCA_001315825_01252"/>
<dbReference type="PANTHER" id="PTHR23518">
    <property type="entry name" value="C-METHYLTRANSFERASE"/>
    <property type="match status" value="1"/>
</dbReference>
<dbReference type="GeneID" id="36834493"/>
<feature type="transmembrane region" description="Helical" evidence="1">
    <location>
        <begin position="69"/>
        <end position="91"/>
    </location>
</feature>
<dbReference type="KEGG" id="mhk:DFR87_04085"/>
<feature type="domain" description="Major facilitator superfamily (MFS) profile" evidence="2">
    <location>
        <begin position="1"/>
        <end position="181"/>
    </location>
</feature>
<dbReference type="InterPro" id="IPR011701">
    <property type="entry name" value="MFS"/>
</dbReference>
<feature type="transmembrane region" description="Helical" evidence="1">
    <location>
        <begin position="227"/>
        <end position="245"/>
    </location>
</feature>
<sequence length="412" mass="45687">MNKSLRWMWSALVFGISSGPLSTLVTLNIIDLGGGPLMVAYAITLSNVVLIPASMFWGFLADRFERKKIILSGFGFATLFLALASLSNSIPEIDLEYAGFTFFSTAYSTPMNLLIMESTDKKRWASSFSFLSMLSSIGNLIGLLISTFLVLIVRITEIYGLLAFFSALAFIFSLLFTPKSMMLERTSLLHSIESFAVRFKMLPLMFLHVPRPNSFKMFRLSRLTTKPINYVPLLYIAITIFYISSGLFNTLYPASLYDKGIDKSIVLGIITVGMLFQILTFHFVGHYLENRDERETSFRSLVLRGSGYIVMGISLITPITAIILGFLFYPLSAGIAYSMFYAASNTLIFKIVGGRRQGTTLGVYSTLVGIALFSGSLASGYISKAIGYMGDFIIAGILLYTSALIFRYLEEG</sequence>
<feature type="transmembrane region" description="Helical" evidence="1">
    <location>
        <begin position="158"/>
        <end position="177"/>
    </location>
</feature>
<keyword evidence="1" id="KW-0472">Membrane</keyword>
<feature type="transmembrane region" description="Helical" evidence="1">
    <location>
        <begin position="36"/>
        <end position="57"/>
    </location>
</feature>
<reference evidence="3 4" key="1">
    <citation type="submission" date="2018-05" db="EMBL/GenBank/DDBJ databases">
        <title>Complete Genome Sequences of Extremely Thermoacidophilic, Metal-Mobilizing Type-Strain Members of the Archaeal Family Sulfolobaceae: Acidianus brierleyi DSM-1651T, Acidianus sulfidivorans DSM-18786T, Metallosphaera hakonensis DSM-7519T, and Metallosphaera prunae DSM-10039T.</title>
        <authorList>
            <person name="Counts J.A."/>
            <person name="Kelly R.M."/>
        </authorList>
    </citation>
    <scope>NUCLEOTIDE SEQUENCE [LARGE SCALE GENOMIC DNA]</scope>
    <source>
        <strain evidence="3 4">HO1-1</strain>
    </source>
</reference>
<evidence type="ECO:0000259" key="2">
    <source>
        <dbReference type="PROSITE" id="PS50850"/>
    </source>
</evidence>
<reference evidence="4" key="2">
    <citation type="submission" date="2020-03" db="EMBL/GenBank/DDBJ databases">
        <title>Complete Genome Sequences of Extremely Thermoacidophilic, Metal-Mobilizing Type-Strain Members of the Archaeal Family Sulfolobaceae: Acidianus brierleyi DSM-1651T, Acidianus sulfidivorans DSM-18786T, Metallosphaera hakonensis DSM-7519T, and Metallosphaera prunae DSM-10039T.</title>
        <authorList>
            <person name="Counts J.A."/>
            <person name="Kelly R.M."/>
        </authorList>
    </citation>
    <scope>NUCLEOTIDE SEQUENCE [LARGE SCALE GENOMIC DNA]</scope>
    <source>
        <strain evidence="4">HO1-1</strain>
    </source>
</reference>
<dbReference type="Proteomes" id="UP000247586">
    <property type="component" value="Chromosome"/>
</dbReference>
<feature type="transmembrane region" description="Helical" evidence="1">
    <location>
        <begin position="97"/>
        <end position="116"/>
    </location>
</feature>
<accession>A0A2U9ISL4</accession>
<evidence type="ECO:0000313" key="4">
    <source>
        <dbReference type="Proteomes" id="UP000247586"/>
    </source>
</evidence>
<evidence type="ECO:0000256" key="1">
    <source>
        <dbReference type="SAM" id="Phobius"/>
    </source>
</evidence>
<dbReference type="InterPro" id="IPR036259">
    <property type="entry name" value="MFS_trans_sf"/>
</dbReference>
<protein>
    <submittedName>
        <fullName evidence="3">MFS transporter</fullName>
    </submittedName>
</protein>
<dbReference type="AlphaFoldDB" id="A0A2U9ISL4"/>
<feature type="transmembrane region" description="Helical" evidence="1">
    <location>
        <begin position="388"/>
        <end position="409"/>
    </location>
</feature>